<evidence type="ECO:0000256" key="3">
    <source>
        <dbReference type="ARBA" id="ARBA00022737"/>
    </source>
</evidence>
<gene>
    <name evidence="7" type="ORF">SAMN04487935_1185</name>
</gene>
<dbReference type="STRING" id="1128970.SAMN04487935_1185"/>
<evidence type="ECO:0000256" key="1">
    <source>
        <dbReference type="ARBA" id="ARBA00022614"/>
    </source>
</evidence>
<dbReference type="GO" id="GO:0035591">
    <property type="term" value="F:signaling adaptor activity"/>
    <property type="evidence" value="ECO:0007669"/>
    <property type="project" value="TreeGrafter"/>
</dbReference>
<dbReference type="Pfam" id="PF24595">
    <property type="entry name" value="DUF7619"/>
    <property type="match status" value="1"/>
</dbReference>
<dbReference type="InterPro" id="IPR026444">
    <property type="entry name" value="Secre_tail"/>
</dbReference>
<dbReference type="PANTHER" id="PTHR47566:SF1">
    <property type="entry name" value="PROTEIN NUD1"/>
    <property type="match status" value="1"/>
</dbReference>
<dbReference type="EMBL" id="FNEZ01000002">
    <property type="protein sequence ID" value="SDJ61057.1"/>
    <property type="molecule type" value="Genomic_DNA"/>
</dbReference>
<name>A0A1G8V5C2_9FLAO</name>
<feature type="chain" id="PRO_5011438311" evidence="4">
    <location>
        <begin position="18"/>
        <end position="782"/>
    </location>
</feature>
<dbReference type="RefSeq" id="WP_170227532.1">
    <property type="nucleotide sequence ID" value="NZ_BKAI01000003.1"/>
</dbReference>
<dbReference type="InterPro" id="IPR052574">
    <property type="entry name" value="CDIRP"/>
</dbReference>
<feature type="domain" description="Secretion system C-terminal sorting" evidence="5">
    <location>
        <begin position="712"/>
        <end position="780"/>
    </location>
</feature>
<evidence type="ECO:0000313" key="8">
    <source>
        <dbReference type="Proteomes" id="UP000199580"/>
    </source>
</evidence>
<evidence type="ECO:0000256" key="2">
    <source>
        <dbReference type="ARBA" id="ARBA00022729"/>
    </source>
</evidence>
<evidence type="ECO:0000259" key="6">
    <source>
        <dbReference type="Pfam" id="PF24595"/>
    </source>
</evidence>
<protein>
    <submittedName>
        <fullName evidence="7">Conserved repeat domain-containing protein/Por secretion system C-terminal sorting domain-containing protein</fullName>
    </submittedName>
</protein>
<sequence>MKFFLLSLLLFGVGAAAQPVVNIPDVNFKNALLTNSFINANSDGEIQVSEAEIIQFLDVSSKNIASVEGIRSFINLRGFRCYNNQISTIDLSNCPLLSGLDVEKNNITSLDLSHNALLATLTVSFNPMTSLNIDNCTVLSNLEVEAAPIENLKLINLPNLNGFIFTRNLLRGSLTVSNCNRITGISTMSLESISSLTEVTITNCQLLRSIDLTDNDVESILHVSGCPSLTDLSVGGFNITDFEIFNCPILQNVWMNGNSFLTADLSRLPKLTTLLLQRDPLLKSLNIKNGSNESTISVDSDVLEFVCADEFQLNDNDFNFRNPAVVVNSYCSFTPGGNFNTINGKVTFDENSNGCDENDAPHPLMKMKINDGTNQASTFTNASGDYRFYTNAGNFTVTPEFENPAYFTATPATATINFPENDNSVATQNFCFAANAVHPDLEIVIAPLVPARPGFNAMYQIVYKNKGNQTLSGNISFNFDDALLDFIAASIVPDAQATGLLSFNYANLRPFESRSINVSLKLNAPTETPPVNIDDQLAFSATINPVATDETPEDNVFQYTQTVVGSFDPNDKQCLEGTAVSAAQIGKYLHYMINFENTGTHVAENVVVKDVIDVTQFDINSLQILSATAGMSVNINGNVVEFIFEGIHLPIGGHGNVLFKIKTLQSLVPNSSVSNAADIFFDYNAPIVTHPALTRFQNLSVAAVAVDHSIAVYPNPASADVNVKSATNIQIVELYDIQGRILETKTTNSKWVSIDISDKDAGIYFLKVTSDKGSKTEKIVKK</sequence>
<dbReference type="InterPro" id="IPR013783">
    <property type="entry name" value="Ig-like_fold"/>
</dbReference>
<keyword evidence="1" id="KW-0433">Leucine-rich repeat</keyword>
<dbReference type="InterPro" id="IPR047589">
    <property type="entry name" value="DUF11_rpt"/>
</dbReference>
<keyword evidence="3" id="KW-0677">Repeat</keyword>
<organism evidence="7 8">
    <name type="scientific">Flavobacterium noncentrifugens</name>
    <dbReference type="NCBI Taxonomy" id="1128970"/>
    <lineage>
        <taxon>Bacteria</taxon>
        <taxon>Pseudomonadati</taxon>
        <taxon>Bacteroidota</taxon>
        <taxon>Flavobacteriia</taxon>
        <taxon>Flavobacteriales</taxon>
        <taxon>Flavobacteriaceae</taxon>
        <taxon>Flavobacterium</taxon>
    </lineage>
</organism>
<dbReference type="InterPro" id="IPR055353">
    <property type="entry name" value="DUF7619"/>
</dbReference>
<keyword evidence="2 4" id="KW-0732">Signal</keyword>
<evidence type="ECO:0000256" key="4">
    <source>
        <dbReference type="SAM" id="SignalP"/>
    </source>
</evidence>
<evidence type="ECO:0000313" key="7">
    <source>
        <dbReference type="EMBL" id="SDJ61057.1"/>
    </source>
</evidence>
<dbReference type="Gene3D" id="3.80.10.10">
    <property type="entry name" value="Ribonuclease Inhibitor"/>
    <property type="match status" value="1"/>
</dbReference>
<dbReference type="SUPFAM" id="SSF52058">
    <property type="entry name" value="L domain-like"/>
    <property type="match status" value="1"/>
</dbReference>
<accession>A0A1G8V5C2</accession>
<keyword evidence="8" id="KW-1185">Reference proteome</keyword>
<dbReference type="Proteomes" id="UP000199580">
    <property type="component" value="Unassembled WGS sequence"/>
</dbReference>
<dbReference type="Gene3D" id="2.60.40.10">
    <property type="entry name" value="Immunoglobulins"/>
    <property type="match status" value="1"/>
</dbReference>
<dbReference type="NCBIfam" id="TIGR01451">
    <property type="entry name" value="B_ant_repeat"/>
    <property type="match status" value="1"/>
</dbReference>
<feature type="signal peptide" evidence="4">
    <location>
        <begin position="1"/>
        <end position="17"/>
    </location>
</feature>
<dbReference type="NCBIfam" id="TIGR04183">
    <property type="entry name" value="Por_Secre_tail"/>
    <property type="match status" value="1"/>
</dbReference>
<proteinExistence type="predicted"/>
<reference evidence="7 8" key="1">
    <citation type="submission" date="2016-10" db="EMBL/GenBank/DDBJ databases">
        <authorList>
            <person name="de Groot N.N."/>
        </authorList>
    </citation>
    <scope>NUCLEOTIDE SEQUENCE [LARGE SCALE GENOMIC DNA]</scope>
    <source>
        <strain evidence="7 8">CGMCC 1.10076</strain>
    </source>
</reference>
<feature type="domain" description="DUF7619" evidence="6">
    <location>
        <begin position="568"/>
        <end position="693"/>
    </location>
</feature>
<dbReference type="Pfam" id="PF18962">
    <property type="entry name" value="Por_Secre_tail"/>
    <property type="match status" value="1"/>
</dbReference>
<dbReference type="AlphaFoldDB" id="A0A1G8V5C2"/>
<dbReference type="PANTHER" id="PTHR47566">
    <property type="match status" value="1"/>
</dbReference>
<evidence type="ECO:0000259" key="5">
    <source>
        <dbReference type="Pfam" id="PF18962"/>
    </source>
</evidence>
<dbReference type="InterPro" id="IPR032675">
    <property type="entry name" value="LRR_dom_sf"/>
</dbReference>